<gene>
    <name evidence="4" type="ORF">GUITHDRAFT_40316</name>
</gene>
<dbReference type="SUPFAM" id="SSF50985">
    <property type="entry name" value="RCC1/BLIP-II"/>
    <property type="match status" value="1"/>
</dbReference>
<feature type="domain" description="RCC1-like" evidence="3">
    <location>
        <begin position="1"/>
        <end position="272"/>
    </location>
</feature>
<accession>L1K1E0</accession>
<dbReference type="GeneID" id="17311336"/>
<keyword evidence="1" id="KW-0677">Repeat</keyword>
<dbReference type="PANTHER" id="PTHR22872">
    <property type="entry name" value="BTK-BINDING PROTEIN-RELATED"/>
    <property type="match status" value="1"/>
</dbReference>
<dbReference type="KEGG" id="gtt:GUITHDRAFT_40316"/>
<evidence type="ECO:0000256" key="1">
    <source>
        <dbReference type="ARBA" id="ARBA00022737"/>
    </source>
</evidence>
<reference evidence="6" key="2">
    <citation type="submission" date="2012-11" db="EMBL/GenBank/DDBJ databases">
        <authorList>
            <person name="Kuo A."/>
            <person name="Curtis B.A."/>
            <person name="Tanifuji G."/>
            <person name="Burki F."/>
            <person name="Gruber A."/>
            <person name="Irimia M."/>
            <person name="Maruyama S."/>
            <person name="Arias M.C."/>
            <person name="Ball S.G."/>
            <person name="Gile G.H."/>
            <person name="Hirakawa Y."/>
            <person name="Hopkins J.F."/>
            <person name="Rensing S.A."/>
            <person name="Schmutz J."/>
            <person name="Symeonidi A."/>
            <person name="Elias M."/>
            <person name="Eveleigh R.J."/>
            <person name="Herman E.K."/>
            <person name="Klute M.J."/>
            <person name="Nakayama T."/>
            <person name="Obornik M."/>
            <person name="Reyes-Prieto A."/>
            <person name="Armbrust E.V."/>
            <person name="Aves S.J."/>
            <person name="Beiko R.G."/>
            <person name="Coutinho P."/>
            <person name="Dacks J.B."/>
            <person name="Durnford D.G."/>
            <person name="Fast N.M."/>
            <person name="Green B.R."/>
            <person name="Grisdale C."/>
            <person name="Hempe F."/>
            <person name="Henrissat B."/>
            <person name="Hoppner M.P."/>
            <person name="Ishida K.-I."/>
            <person name="Kim E."/>
            <person name="Koreny L."/>
            <person name="Kroth P.G."/>
            <person name="Liu Y."/>
            <person name="Malik S.-B."/>
            <person name="Maier U.G."/>
            <person name="McRose D."/>
            <person name="Mock T."/>
            <person name="Neilson J.A."/>
            <person name="Onodera N.T."/>
            <person name="Poole A.M."/>
            <person name="Pritham E.J."/>
            <person name="Richards T.A."/>
            <person name="Rocap G."/>
            <person name="Roy S.W."/>
            <person name="Sarai C."/>
            <person name="Schaack S."/>
            <person name="Shirato S."/>
            <person name="Slamovits C.H."/>
            <person name="Spencer D.F."/>
            <person name="Suzuki S."/>
            <person name="Worden A.Z."/>
            <person name="Zauner S."/>
            <person name="Barry K."/>
            <person name="Bell C."/>
            <person name="Bharti A.K."/>
            <person name="Crow J.A."/>
            <person name="Grimwood J."/>
            <person name="Kramer R."/>
            <person name="Lindquist E."/>
            <person name="Lucas S."/>
            <person name="Salamov A."/>
            <person name="McFadden G.I."/>
            <person name="Lane C.E."/>
            <person name="Keeling P.J."/>
            <person name="Gray M.W."/>
            <person name="Grigoriev I.V."/>
            <person name="Archibald J.M."/>
        </authorList>
    </citation>
    <scope>NUCLEOTIDE SEQUENCE</scope>
    <source>
        <strain evidence="6">CCMP2712</strain>
    </source>
</reference>
<evidence type="ECO:0000313" key="5">
    <source>
        <dbReference type="EnsemblProtists" id="EKX54666"/>
    </source>
</evidence>
<feature type="non-terminal residue" evidence="4">
    <location>
        <position position="272"/>
    </location>
</feature>
<dbReference type="Pfam" id="PF25390">
    <property type="entry name" value="WD40_RLD"/>
    <property type="match status" value="1"/>
</dbReference>
<feature type="repeat" description="RCC1" evidence="2">
    <location>
        <begin position="51"/>
        <end position="101"/>
    </location>
</feature>
<dbReference type="eggNOG" id="KOG1426">
    <property type="taxonomic scope" value="Eukaryota"/>
</dbReference>
<feature type="repeat" description="RCC1" evidence="2">
    <location>
        <begin position="1"/>
        <end position="51"/>
    </location>
</feature>
<evidence type="ECO:0000313" key="4">
    <source>
        <dbReference type="EMBL" id="EKX54666.1"/>
    </source>
</evidence>
<dbReference type="STRING" id="905079.L1K1E0"/>
<dbReference type="PROSITE" id="PS50012">
    <property type="entry name" value="RCC1_3"/>
    <property type="match status" value="5"/>
</dbReference>
<name>L1K1E0_GUITC</name>
<organism evidence="4">
    <name type="scientific">Guillardia theta (strain CCMP2712)</name>
    <name type="common">Cryptophyte</name>
    <dbReference type="NCBI Taxonomy" id="905079"/>
    <lineage>
        <taxon>Eukaryota</taxon>
        <taxon>Cryptophyceae</taxon>
        <taxon>Pyrenomonadales</taxon>
        <taxon>Geminigeraceae</taxon>
        <taxon>Guillardia</taxon>
    </lineage>
</organism>
<reference evidence="4 6" key="1">
    <citation type="journal article" date="2012" name="Nature">
        <title>Algal genomes reveal evolutionary mosaicism and the fate of nucleomorphs.</title>
        <authorList>
            <consortium name="DOE Joint Genome Institute"/>
            <person name="Curtis B.A."/>
            <person name="Tanifuji G."/>
            <person name="Burki F."/>
            <person name="Gruber A."/>
            <person name="Irimia M."/>
            <person name="Maruyama S."/>
            <person name="Arias M.C."/>
            <person name="Ball S.G."/>
            <person name="Gile G.H."/>
            <person name="Hirakawa Y."/>
            <person name="Hopkins J.F."/>
            <person name="Kuo A."/>
            <person name="Rensing S.A."/>
            <person name="Schmutz J."/>
            <person name="Symeonidi A."/>
            <person name="Elias M."/>
            <person name="Eveleigh R.J."/>
            <person name="Herman E.K."/>
            <person name="Klute M.J."/>
            <person name="Nakayama T."/>
            <person name="Obornik M."/>
            <person name="Reyes-Prieto A."/>
            <person name="Armbrust E.V."/>
            <person name="Aves S.J."/>
            <person name="Beiko R.G."/>
            <person name="Coutinho P."/>
            <person name="Dacks J.B."/>
            <person name="Durnford D.G."/>
            <person name="Fast N.M."/>
            <person name="Green B.R."/>
            <person name="Grisdale C.J."/>
            <person name="Hempel F."/>
            <person name="Henrissat B."/>
            <person name="Hoppner M.P."/>
            <person name="Ishida K."/>
            <person name="Kim E."/>
            <person name="Koreny L."/>
            <person name="Kroth P.G."/>
            <person name="Liu Y."/>
            <person name="Malik S.B."/>
            <person name="Maier U.G."/>
            <person name="McRose D."/>
            <person name="Mock T."/>
            <person name="Neilson J.A."/>
            <person name="Onodera N.T."/>
            <person name="Poole A.M."/>
            <person name="Pritham E.J."/>
            <person name="Richards T.A."/>
            <person name="Rocap G."/>
            <person name="Roy S.W."/>
            <person name="Sarai C."/>
            <person name="Schaack S."/>
            <person name="Shirato S."/>
            <person name="Slamovits C.H."/>
            <person name="Spencer D.F."/>
            <person name="Suzuki S."/>
            <person name="Worden A.Z."/>
            <person name="Zauner S."/>
            <person name="Barry K."/>
            <person name="Bell C."/>
            <person name="Bharti A.K."/>
            <person name="Crow J.A."/>
            <person name="Grimwood J."/>
            <person name="Kramer R."/>
            <person name="Lindquist E."/>
            <person name="Lucas S."/>
            <person name="Salamov A."/>
            <person name="McFadden G.I."/>
            <person name="Lane C.E."/>
            <person name="Keeling P.J."/>
            <person name="Gray M.W."/>
            <person name="Grigoriev I.V."/>
            <person name="Archibald J.M."/>
        </authorList>
    </citation>
    <scope>NUCLEOTIDE SEQUENCE</scope>
    <source>
        <strain evidence="4 6">CCMP2712</strain>
    </source>
</reference>
<sequence length="272" mass="29281">KLVAWGDNDFGQLGVSEQMMNHSLTDVQQTFDLRVEDMACGSAHSVILSDGKVFTWGQNKHGQLGHGPSDYLGSLGPTAKTDGKCVQVAAGYNFSMALTDRGEIFVFGEGRHGVLAQGDELSKSSPQVIDSLSVPGYVVDKIFCGERHCACIVRYGQALTWGCGSDGQLGHSSRDDEHFPRKVEHLANVSVRTISCGSKHTCFLTSDNSLYTCGNGKDGKLGHGDERSYLYPKKVETLQAVKEVSCGDYHTACIDGKSIIYTFGSGTRGQLG</sequence>
<feature type="repeat" description="RCC1" evidence="2">
    <location>
        <begin position="102"/>
        <end position="155"/>
    </location>
</feature>
<evidence type="ECO:0000259" key="3">
    <source>
        <dbReference type="Pfam" id="PF25390"/>
    </source>
</evidence>
<dbReference type="RefSeq" id="XP_005841646.1">
    <property type="nucleotide sequence ID" value="XM_005841589.1"/>
</dbReference>
<dbReference type="OrthoDB" id="8068875at2759"/>
<dbReference type="HOGENOM" id="CLU_005210_2_2_1"/>
<evidence type="ECO:0000313" key="6">
    <source>
        <dbReference type="Proteomes" id="UP000011087"/>
    </source>
</evidence>
<dbReference type="AlphaFoldDB" id="L1K1E0"/>
<proteinExistence type="predicted"/>
<dbReference type="InterPro" id="IPR058923">
    <property type="entry name" value="RCC1-like_dom"/>
</dbReference>
<dbReference type="EnsemblProtists" id="EKX54666">
    <property type="protein sequence ID" value="EKX54666"/>
    <property type="gene ID" value="GUITHDRAFT_40316"/>
</dbReference>
<keyword evidence="6" id="KW-1185">Reference proteome</keyword>
<dbReference type="PROSITE" id="PS00626">
    <property type="entry name" value="RCC1_2"/>
    <property type="match status" value="1"/>
</dbReference>
<dbReference type="InterPro" id="IPR000408">
    <property type="entry name" value="Reg_chr_condens"/>
</dbReference>
<feature type="non-terminal residue" evidence="4">
    <location>
        <position position="1"/>
    </location>
</feature>
<protein>
    <recommendedName>
        <fullName evidence="3">RCC1-like domain-containing protein</fullName>
    </recommendedName>
</protein>
<evidence type="ECO:0000256" key="2">
    <source>
        <dbReference type="PROSITE-ProRule" id="PRU00235"/>
    </source>
</evidence>
<feature type="repeat" description="RCC1" evidence="2">
    <location>
        <begin position="208"/>
        <end position="257"/>
    </location>
</feature>
<dbReference type="EMBL" id="JH992967">
    <property type="protein sequence ID" value="EKX54666.1"/>
    <property type="molecule type" value="Genomic_DNA"/>
</dbReference>
<dbReference type="PRINTS" id="PR00633">
    <property type="entry name" value="RCCNDNSATION"/>
</dbReference>
<reference evidence="5" key="3">
    <citation type="submission" date="2015-06" db="UniProtKB">
        <authorList>
            <consortium name="EnsemblProtists"/>
        </authorList>
    </citation>
    <scope>IDENTIFICATION</scope>
</reference>
<feature type="repeat" description="RCC1" evidence="2">
    <location>
        <begin position="156"/>
        <end position="207"/>
    </location>
</feature>
<dbReference type="Gene3D" id="2.130.10.30">
    <property type="entry name" value="Regulator of chromosome condensation 1/beta-lactamase-inhibitor protein II"/>
    <property type="match status" value="2"/>
</dbReference>
<dbReference type="PANTHER" id="PTHR22872:SF9">
    <property type="entry name" value="X-LINKED RETINITIS PIGMENTOSA GTPASE REGULATOR"/>
    <property type="match status" value="1"/>
</dbReference>
<dbReference type="PaxDb" id="55529-EKX54666"/>
<dbReference type="InterPro" id="IPR009091">
    <property type="entry name" value="RCC1/BLIP-II"/>
</dbReference>
<dbReference type="InterPro" id="IPR051625">
    <property type="entry name" value="Signaling_Regulatory_Domain"/>
</dbReference>
<dbReference type="OMA" id="WEGTISH"/>
<dbReference type="Proteomes" id="UP000011087">
    <property type="component" value="Unassembled WGS sequence"/>
</dbReference>